<dbReference type="RefSeq" id="WP_345158069.1">
    <property type="nucleotide sequence ID" value="NZ_BAABHC010000005.1"/>
</dbReference>
<comment type="caution">
    <text evidence="3">The sequence shown here is derived from an EMBL/GenBank/DDBJ whole genome shotgun (WGS) entry which is preliminary data.</text>
</comment>
<evidence type="ECO:0000313" key="3">
    <source>
        <dbReference type="EMBL" id="GAA4429692.1"/>
    </source>
</evidence>
<dbReference type="EMBL" id="BAABHC010000005">
    <property type="protein sequence ID" value="GAA4429692.1"/>
    <property type="molecule type" value="Genomic_DNA"/>
</dbReference>
<feature type="domain" description="DUF305" evidence="2">
    <location>
        <begin position="58"/>
        <end position="198"/>
    </location>
</feature>
<gene>
    <name evidence="3" type="ORF">GCM10023188_15420</name>
</gene>
<proteinExistence type="predicted"/>
<keyword evidence="1" id="KW-0732">Signal</keyword>
<dbReference type="InterPro" id="IPR005183">
    <property type="entry name" value="DUF305_CopM-like"/>
</dbReference>
<dbReference type="PROSITE" id="PS51257">
    <property type="entry name" value="PROKAR_LIPOPROTEIN"/>
    <property type="match status" value="1"/>
</dbReference>
<sequence>MNKLKIYSLLLLTALFSVACNDDDEINPGSYAFHAEMEAAMDKMEQAMDSVEMTMDPDVDFARMMIPHHQGSIDMSNIVLKYAKHEEMKQLARKFKEGDSESQARLRSFLDAHGDPVPTAGPEFMQEMEQAMMKMNQTMRAYNMSNDPDYDFAEIMTHHHQGAIDMSQIELKHGKDEPALDEARMIIEHQQEDIIELGEFRNEHGQPK</sequence>
<keyword evidence="4" id="KW-1185">Reference proteome</keyword>
<dbReference type="Proteomes" id="UP001500552">
    <property type="component" value="Unassembled WGS sequence"/>
</dbReference>
<feature type="chain" id="PRO_5046187154" evidence="1">
    <location>
        <begin position="20"/>
        <end position="208"/>
    </location>
</feature>
<dbReference type="PANTHER" id="PTHR36933">
    <property type="entry name" value="SLL0788 PROTEIN"/>
    <property type="match status" value="1"/>
</dbReference>
<accession>A0ABP8LIY4</accession>
<dbReference type="InterPro" id="IPR012347">
    <property type="entry name" value="Ferritin-like"/>
</dbReference>
<name>A0ABP8LIY4_9BACT</name>
<dbReference type="PANTHER" id="PTHR36933:SF1">
    <property type="entry name" value="SLL0788 PROTEIN"/>
    <property type="match status" value="1"/>
</dbReference>
<reference evidence="4" key="1">
    <citation type="journal article" date="2019" name="Int. J. Syst. Evol. Microbiol.">
        <title>The Global Catalogue of Microorganisms (GCM) 10K type strain sequencing project: providing services to taxonomists for standard genome sequencing and annotation.</title>
        <authorList>
            <consortium name="The Broad Institute Genomics Platform"/>
            <consortium name="The Broad Institute Genome Sequencing Center for Infectious Disease"/>
            <person name="Wu L."/>
            <person name="Ma J."/>
        </authorList>
    </citation>
    <scope>NUCLEOTIDE SEQUENCE [LARGE SCALE GENOMIC DNA]</scope>
    <source>
        <strain evidence="4">JCM 17926</strain>
    </source>
</reference>
<feature type="signal peptide" evidence="1">
    <location>
        <begin position="1"/>
        <end position="19"/>
    </location>
</feature>
<evidence type="ECO:0000256" key="1">
    <source>
        <dbReference type="SAM" id="SignalP"/>
    </source>
</evidence>
<evidence type="ECO:0000313" key="4">
    <source>
        <dbReference type="Proteomes" id="UP001500552"/>
    </source>
</evidence>
<dbReference type="Gene3D" id="1.20.1260.10">
    <property type="match status" value="1"/>
</dbReference>
<dbReference type="Pfam" id="PF03713">
    <property type="entry name" value="DUF305"/>
    <property type="match status" value="1"/>
</dbReference>
<protein>
    <submittedName>
        <fullName evidence="3">DUF305 domain-containing protein</fullName>
    </submittedName>
</protein>
<organism evidence="3 4">
    <name type="scientific">Pontibacter saemangeumensis</name>
    <dbReference type="NCBI Taxonomy" id="1084525"/>
    <lineage>
        <taxon>Bacteria</taxon>
        <taxon>Pseudomonadati</taxon>
        <taxon>Bacteroidota</taxon>
        <taxon>Cytophagia</taxon>
        <taxon>Cytophagales</taxon>
        <taxon>Hymenobacteraceae</taxon>
        <taxon>Pontibacter</taxon>
    </lineage>
</organism>
<evidence type="ECO:0000259" key="2">
    <source>
        <dbReference type="Pfam" id="PF03713"/>
    </source>
</evidence>